<protein>
    <submittedName>
        <fullName evidence="2">Polysaccharide lyase</fullName>
    </submittedName>
</protein>
<dbReference type="Pfam" id="PF14099">
    <property type="entry name" value="Polysacc_lyase"/>
    <property type="match status" value="1"/>
</dbReference>
<reference evidence="3" key="1">
    <citation type="submission" date="2016-10" db="EMBL/GenBank/DDBJ databases">
        <authorList>
            <person name="Varghese N."/>
            <person name="Submissions S."/>
        </authorList>
    </citation>
    <scope>NUCLEOTIDE SEQUENCE [LARGE SCALE GENOMIC DNA]</scope>
    <source>
        <strain evidence="3">DSM 28453</strain>
    </source>
</reference>
<dbReference type="STRING" id="1280847.SAMN04488036_101419"/>
<dbReference type="GO" id="GO:0016829">
    <property type="term" value="F:lyase activity"/>
    <property type="evidence" value="ECO:0007669"/>
    <property type="project" value="UniProtKB-KW"/>
</dbReference>
<proteinExistence type="predicted"/>
<dbReference type="RefSeq" id="WP_139216119.1">
    <property type="nucleotide sequence ID" value="NZ_FOSZ01000001.1"/>
</dbReference>
<evidence type="ECO:0000313" key="3">
    <source>
        <dbReference type="Proteomes" id="UP000198851"/>
    </source>
</evidence>
<keyword evidence="2" id="KW-0456">Lyase</keyword>
<name>A0A1I4AJ69_9RHOB</name>
<dbReference type="OrthoDB" id="5699564at2"/>
<evidence type="ECO:0000256" key="1">
    <source>
        <dbReference type="SAM" id="SignalP"/>
    </source>
</evidence>
<dbReference type="Proteomes" id="UP000198851">
    <property type="component" value="Unassembled WGS sequence"/>
</dbReference>
<evidence type="ECO:0000313" key="2">
    <source>
        <dbReference type="EMBL" id="SFK56525.1"/>
    </source>
</evidence>
<gene>
    <name evidence="2" type="ORF">SAMN04488036_101419</name>
</gene>
<dbReference type="InterPro" id="IPR013320">
    <property type="entry name" value="ConA-like_dom_sf"/>
</dbReference>
<feature type="chain" id="PRO_5011653078" evidence="1">
    <location>
        <begin position="22"/>
        <end position="232"/>
    </location>
</feature>
<organism evidence="2 3">
    <name type="scientific">Shimia haliotis</name>
    <dbReference type="NCBI Taxonomy" id="1280847"/>
    <lineage>
        <taxon>Bacteria</taxon>
        <taxon>Pseudomonadati</taxon>
        <taxon>Pseudomonadota</taxon>
        <taxon>Alphaproteobacteria</taxon>
        <taxon>Rhodobacterales</taxon>
        <taxon>Roseobacteraceae</taxon>
    </lineage>
</organism>
<feature type="signal peptide" evidence="1">
    <location>
        <begin position="1"/>
        <end position="21"/>
    </location>
</feature>
<dbReference type="AlphaFoldDB" id="A0A1I4AJ69"/>
<dbReference type="SUPFAM" id="SSF49899">
    <property type="entry name" value="Concanavalin A-like lectins/glucanases"/>
    <property type="match status" value="1"/>
</dbReference>
<dbReference type="Gene3D" id="2.60.120.200">
    <property type="match status" value="1"/>
</dbReference>
<dbReference type="InterPro" id="IPR025975">
    <property type="entry name" value="Polysacc_lyase"/>
</dbReference>
<keyword evidence="1" id="KW-0732">Signal</keyword>
<sequence>MKVLRLWLLVVFVAMPLGSIAKDFGTDFSRGSSQMKVPHRHNTTAEAATRADGVLTMTVHAGMHGASSDQKNGKERAEYGVRLNDKDVVVRQSFRVRAVSGFPTKTRTMIAQIKFSDTPRGTGSPPVAVYMSESGAAKCNGYGSGQAKADHRRLKGVKLDDGQWHDVMMEVVLSDTNGTCRVFVDGRKVIEQTGLDTHQNGKELMARIGLYRDAMATTQVVQFDDWKVSSSR</sequence>
<dbReference type="EMBL" id="FOSZ01000001">
    <property type="protein sequence ID" value="SFK56525.1"/>
    <property type="molecule type" value="Genomic_DNA"/>
</dbReference>
<accession>A0A1I4AJ69</accession>
<keyword evidence="3" id="KW-1185">Reference proteome</keyword>